<protein>
    <submittedName>
        <fullName evidence="2">Uncharacterized protein</fullName>
    </submittedName>
</protein>
<dbReference type="Proteomes" id="UP001066276">
    <property type="component" value="Chromosome 11"/>
</dbReference>
<organism evidence="2 3">
    <name type="scientific">Pleurodeles waltl</name>
    <name type="common">Iberian ribbed newt</name>
    <dbReference type="NCBI Taxonomy" id="8319"/>
    <lineage>
        <taxon>Eukaryota</taxon>
        <taxon>Metazoa</taxon>
        <taxon>Chordata</taxon>
        <taxon>Craniata</taxon>
        <taxon>Vertebrata</taxon>
        <taxon>Euteleostomi</taxon>
        <taxon>Amphibia</taxon>
        <taxon>Batrachia</taxon>
        <taxon>Caudata</taxon>
        <taxon>Salamandroidea</taxon>
        <taxon>Salamandridae</taxon>
        <taxon>Pleurodelinae</taxon>
        <taxon>Pleurodeles</taxon>
    </lineage>
</organism>
<name>A0AAV7LUF8_PLEWA</name>
<evidence type="ECO:0000313" key="2">
    <source>
        <dbReference type="EMBL" id="KAJ1091250.1"/>
    </source>
</evidence>
<feature type="compositionally biased region" description="Polar residues" evidence="1">
    <location>
        <begin position="64"/>
        <end position="86"/>
    </location>
</feature>
<gene>
    <name evidence="2" type="ORF">NDU88_004377</name>
</gene>
<evidence type="ECO:0000313" key="3">
    <source>
        <dbReference type="Proteomes" id="UP001066276"/>
    </source>
</evidence>
<reference evidence="2" key="1">
    <citation type="journal article" date="2022" name="bioRxiv">
        <title>Sequencing and chromosome-scale assembly of the giantPleurodeles waltlgenome.</title>
        <authorList>
            <person name="Brown T."/>
            <person name="Elewa A."/>
            <person name="Iarovenko S."/>
            <person name="Subramanian E."/>
            <person name="Araus A.J."/>
            <person name="Petzold A."/>
            <person name="Susuki M."/>
            <person name="Suzuki K.-i.T."/>
            <person name="Hayashi T."/>
            <person name="Toyoda A."/>
            <person name="Oliveira C."/>
            <person name="Osipova E."/>
            <person name="Leigh N.D."/>
            <person name="Simon A."/>
            <person name="Yun M.H."/>
        </authorList>
    </citation>
    <scope>NUCLEOTIDE SEQUENCE</scope>
    <source>
        <strain evidence="2">20211129_DDA</strain>
        <tissue evidence="2">Liver</tissue>
    </source>
</reference>
<proteinExistence type="predicted"/>
<dbReference type="AlphaFoldDB" id="A0AAV7LUF8"/>
<feature type="compositionally biased region" description="Pro residues" evidence="1">
    <location>
        <begin position="1"/>
        <end position="20"/>
    </location>
</feature>
<keyword evidence="3" id="KW-1185">Reference proteome</keyword>
<comment type="caution">
    <text evidence="2">The sequence shown here is derived from an EMBL/GenBank/DDBJ whole genome shotgun (WGS) entry which is preliminary data.</text>
</comment>
<feature type="region of interest" description="Disordered" evidence="1">
    <location>
        <begin position="1"/>
        <end position="108"/>
    </location>
</feature>
<dbReference type="EMBL" id="JANPWB010000015">
    <property type="protein sequence ID" value="KAJ1091250.1"/>
    <property type="molecule type" value="Genomic_DNA"/>
</dbReference>
<accession>A0AAV7LUF8</accession>
<evidence type="ECO:0000256" key="1">
    <source>
        <dbReference type="SAM" id="MobiDB-lite"/>
    </source>
</evidence>
<sequence length="108" mass="11116">MGGSPALPPQPQQTPRPLPKVPEMGSLPSAELKWGPRSCVKSLRDLEENGSRGTGPPKLLLRSSAPSMGTNPASQSRSTAGRSCGSSMAGRPSGRVRQLAEVAAAAAR</sequence>